<feature type="chain" id="PRO_5021993846" evidence="1">
    <location>
        <begin position="32"/>
        <end position="123"/>
    </location>
</feature>
<dbReference type="AlphaFoldDB" id="A0A540W003"/>
<evidence type="ECO:0000313" key="3">
    <source>
        <dbReference type="Proteomes" id="UP000319103"/>
    </source>
</evidence>
<keyword evidence="1" id="KW-0732">Signal</keyword>
<feature type="signal peptide" evidence="1">
    <location>
        <begin position="1"/>
        <end position="31"/>
    </location>
</feature>
<dbReference type="EMBL" id="VIGB01000003">
    <property type="protein sequence ID" value="TQF02313.1"/>
    <property type="molecule type" value="Genomic_DNA"/>
</dbReference>
<sequence length="123" mass="13210">MLSRRTSLRTAVAVLGAGAALALSMSSPAFAANEGDHWLNTANCTADQKIELHLYSGVYHDAQAIDPTRTNGNCEFILWDNQHAVYDSFSGAQSPWFYDGPGHSIQASVIDHSSGQTAWGVVN</sequence>
<dbReference type="InterPro" id="IPR006311">
    <property type="entry name" value="TAT_signal"/>
</dbReference>
<dbReference type="OrthoDB" id="3473875at2"/>
<organism evidence="2 3">
    <name type="scientific">Kitasatospora acidiphila</name>
    <dbReference type="NCBI Taxonomy" id="2567942"/>
    <lineage>
        <taxon>Bacteria</taxon>
        <taxon>Bacillati</taxon>
        <taxon>Actinomycetota</taxon>
        <taxon>Actinomycetes</taxon>
        <taxon>Kitasatosporales</taxon>
        <taxon>Streptomycetaceae</taxon>
        <taxon>Kitasatospora</taxon>
    </lineage>
</organism>
<gene>
    <name evidence="2" type="ORF">E6W39_08530</name>
</gene>
<protein>
    <submittedName>
        <fullName evidence="2">Uncharacterized protein</fullName>
    </submittedName>
</protein>
<reference evidence="2 3" key="1">
    <citation type="submission" date="2019-06" db="EMBL/GenBank/DDBJ databases">
        <title>Description of Kitasatospora acidophila sp. nov. isolated from pine grove soil, and reclassification of Streptomyces novaecaesareae to Kitasatospora novaeceasareae comb. nov.</title>
        <authorList>
            <person name="Kim M.J."/>
        </authorList>
    </citation>
    <scope>NUCLEOTIDE SEQUENCE [LARGE SCALE GENOMIC DNA]</scope>
    <source>
        <strain evidence="2 3">MMS16-CNU292</strain>
    </source>
</reference>
<evidence type="ECO:0000313" key="2">
    <source>
        <dbReference type="EMBL" id="TQF02313.1"/>
    </source>
</evidence>
<dbReference type="PROSITE" id="PS51318">
    <property type="entry name" value="TAT"/>
    <property type="match status" value="1"/>
</dbReference>
<name>A0A540W003_9ACTN</name>
<accession>A0A540W003</accession>
<keyword evidence="3" id="KW-1185">Reference proteome</keyword>
<dbReference type="RefSeq" id="WP_141633012.1">
    <property type="nucleotide sequence ID" value="NZ_VIGB01000003.1"/>
</dbReference>
<dbReference type="Proteomes" id="UP000319103">
    <property type="component" value="Unassembled WGS sequence"/>
</dbReference>
<evidence type="ECO:0000256" key="1">
    <source>
        <dbReference type="SAM" id="SignalP"/>
    </source>
</evidence>
<proteinExistence type="predicted"/>
<comment type="caution">
    <text evidence="2">The sequence shown here is derived from an EMBL/GenBank/DDBJ whole genome shotgun (WGS) entry which is preliminary data.</text>
</comment>